<dbReference type="InterPro" id="IPR001789">
    <property type="entry name" value="Sig_transdc_resp-reg_receiver"/>
</dbReference>
<dbReference type="Gene3D" id="3.40.50.2300">
    <property type="match status" value="1"/>
</dbReference>
<evidence type="ECO:0000313" key="5">
    <source>
        <dbReference type="EMBL" id="AZP12195.1"/>
    </source>
</evidence>
<keyword evidence="2" id="KW-0597">Phosphoprotein</keyword>
<dbReference type="InterPro" id="IPR007492">
    <property type="entry name" value="LytTR_DNA-bd_dom"/>
</dbReference>
<evidence type="ECO:0000256" key="1">
    <source>
        <dbReference type="ARBA" id="ARBA00023125"/>
    </source>
</evidence>
<evidence type="ECO:0000259" key="3">
    <source>
        <dbReference type="PROSITE" id="PS50110"/>
    </source>
</evidence>
<dbReference type="GO" id="GO:0005829">
    <property type="term" value="C:cytosol"/>
    <property type="evidence" value="ECO:0007669"/>
    <property type="project" value="TreeGrafter"/>
</dbReference>
<dbReference type="InterPro" id="IPR039420">
    <property type="entry name" value="WalR-like"/>
</dbReference>
<keyword evidence="6" id="KW-1185">Reference proteome</keyword>
<dbReference type="PANTHER" id="PTHR48111">
    <property type="entry name" value="REGULATOR OF RPOS"/>
    <property type="match status" value="1"/>
</dbReference>
<protein>
    <submittedName>
        <fullName evidence="5">Response regulator transcription factor</fullName>
    </submittedName>
</protein>
<feature type="modified residue" description="4-aspartylphosphate" evidence="2">
    <location>
        <position position="55"/>
    </location>
</feature>
<feature type="domain" description="Response regulatory" evidence="3">
    <location>
        <begin position="3"/>
        <end position="115"/>
    </location>
</feature>
<dbReference type="AlphaFoldDB" id="A0A3S9HJB2"/>
<accession>A0A3S9HJB2</accession>
<dbReference type="SUPFAM" id="SSF52172">
    <property type="entry name" value="CheY-like"/>
    <property type="match status" value="1"/>
</dbReference>
<dbReference type="GO" id="GO:0032993">
    <property type="term" value="C:protein-DNA complex"/>
    <property type="evidence" value="ECO:0007669"/>
    <property type="project" value="TreeGrafter"/>
</dbReference>
<dbReference type="PANTHER" id="PTHR48111:SF69">
    <property type="entry name" value="RESPONSE REGULATOR RECEIVER"/>
    <property type="match status" value="1"/>
</dbReference>
<dbReference type="Pfam" id="PF04397">
    <property type="entry name" value="LytTR"/>
    <property type="match status" value="1"/>
</dbReference>
<dbReference type="GO" id="GO:0006355">
    <property type="term" value="P:regulation of DNA-templated transcription"/>
    <property type="evidence" value="ECO:0007669"/>
    <property type="project" value="TreeGrafter"/>
</dbReference>
<feature type="domain" description="HTH LytTR-type" evidence="4">
    <location>
        <begin position="161"/>
        <end position="263"/>
    </location>
</feature>
<evidence type="ECO:0000313" key="6">
    <source>
        <dbReference type="Proteomes" id="UP000275663"/>
    </source>
</evidence>
<dbReference type="InterPro" id="IPR011006">
    <property type="entry name" value="CheY-like_superfamily"/>
</dbReference>
<dbReference type="SMART" id="SM00850">
    <property type="entry name" value="LytTR"/>
    <property type="match status" value="1"/>
</dbReference>
<dbReference type="OrthoDB" id="236568at2"/>
<dbReference type="GO" id="GO:0000976">
    <property type="term" value="F:transcription cis-regulatory region binding"/>
    <property type="evidence" value="ECO:0007669"/>
    <property type="project" value="TreeGrafter"/>
</dbReference>
<keyword evidence="1" id="KW-0238">DNA-binding</keyword>
<organism evidence="5 6">
    <name type="scientific">Undibacterium parvum</name>
    <dbReference type="NCBI Taxonomy" id="401471"/>
    <lineage>
        <taxon>Bacteria</taxon>
        <taxon>Pseudomonadati</taxon>
        <taxon>Pseudomonadota</taxon>
        <taxon>Betaproteobacteria</taxon>
        <taxon>Burkholderiales</taxon>
        <taxon>Oxalobacteraceae</taxon>
        <taxon>Undibacterium</taxon>
    </lineage>
</organism>
<evidence type="ECO:0000256" key="2">
    <source>
        <dbReference type="PROSITE-ProRule" id="PRU00169"/>
    </source>
</evidence>
<reference evidence="5 6" key="1">
    <citation type="journal article" date="2011" name="Int. J. Syst. Evol. Microbiol.">
        <title>Description of Undibacterium oligocarboniphilum sp. nov., isolated from purified water, and Undibacterium pigrum strain CCUG 49012 as the type strain of Undibacterium parvum sp. nov., and emended descriptions of the genus Undibacterium and the species Undibacterium pigrum.</title>
        <authorList>
            <person name="Eder W."/>
            <person name="Wanner G."/>
            <person name="Ludwig W."/>
            <person name="Busse H.J."/>
            <person name="Ziemke-Kageler F."/>
            <person name="Lang E."/>
        </authorList>
    </citation>
    <scope>NUCLEOTIDE SEQUENCE [LARGE SCALE GENOMIC DNA]</scope>
    <source>
        <strain evidence="5 6">DSM 23061</strain>
    </source>
</reference>
<dbReference type="Proteomes" id="UP000275663">
    <property type="component" value="Chromosome"/>
</dbReference>
<proteinExistence type="predicted"/>
<dbReference type="PROSITE" id="PS50110">
    <property type="entry name" value="RESPONSE_REGULATORY"/>
    <property type="match status" value="1"/>
</dbReference>
<dbReference type="EMBL" id="CP034464">
    <property type="protein sequence ID" value="AZP12195.1"/>
    <property type="molecule type" value="Genomic_DNA"/>
</dbReference>
<sequence>MSTAIIADDEDLPRTELRRMLQQHWPELKINAECEHGLDALEAIHTQQPDIAFLDIRMPGMSGLDVAHAVKGRCQVLFTTAYDSHALDAFAAGAIDYLLKPIVAERLIEAIARLKERVANKHSQPQSSQLATGDPRLELNKMMQELDKRLRHTTPERIRWISASVGDTIKMFPVDKILFFSSDEKYTRVVSSDDEAHVRKPLKELIEGLDPEVFWQIHRGVVVRADAIARAQRDEMGRVTVELRGSTEILKVSLAYAWRFKPM</sequence>
<gene>
    <name evidence="5" type="ORF">EJN92_09395</name>
</gene>
<dbReference type="RefSeq" id="WP_126127577.1">
    <property type="nucleotide sequence ID" value="NZ_CP034464.1"/>
</dbReference>
<evidence type="ECO:0000259" key="4">
    <source>
        <dbReference type="PROSITE" id="PS50930"/>
    </source>
</evidence>
<dbReference type="Gene3D" id="2.40.50.1020">
    <property type="entry name" value="LytTr DNA-binding domain"/>
    <property type="match status" value="1"/>
</dbReference>
<dbReference type="KEGG" id="upv:EJN92_09395"/>
<dbReference type="PROSITE" id="PS50930">
    <property type="entry name" value="HTH_LYTTR"/>
    <property type="match status" value="1"/>
</dbReference>
<dbReference type="GO" id="GO:0000156">
    <property type="term" value="F:phosphorelay response regulator activity"/>
    <property type="evidence" value="ECO:0007669"/>
    <property type="project" value="TreeGrafter"/>
</dbReference>
<dbReference type="SMART" id="SM00448">
    <property type="entry name" value="REC"/>
    <property type="match status" value="1"/>
</dbReference>
<dbReference type="Pfam" id="PF00072">
    <property type="entry name" value="Response_reg"/>
    <property type="match status" value="1"/>
</dbReference>
<name>A0A3S9HJB2_9BURK</name>